<reference evidence="1 2" key="1">
    <citation type="submission" date="2018-10" db="EMBL/GenBank/DDBJ databases">
        <authorList>
            <person name="Vanduin D."/>
            <person name="Fouts D."/>
            <person name="Wright M."/>
            <person name="Sutton G."/>
            <person name="Nguyen K."/>
            <person name="Kreiswirth B."/>
            <person name="Chen L."/>
            <person name="Rojas L."/>
            <person name="Hujer A."/>
            <person name="Hujer K."/>
            <person name="Bonomo R."/>
            <person name="Adams M."/>
        </authorList>
    </citation>
    <scope>NUCLEOTIDE SEQUENCE [LARGE SCALE GENOMIC DNA]</scope>
    <source>
        <strain evidence="1 2">CRK0054</strain>
    </source>
</reference>
<name>A0AAX1WKJ9_9ENTR</name>
<organism evidence="1 2">
    <name type="scientific">Enterobacter roggenkampii</name>
    <dbReference type="NCBI Taxonomy" id="1812935"/>
    <lineage>
        <taxon>Bacteria</taxon>
        <taxon>Pseudomonadati</taxon>
        <taxon>Pseudomonadota</taxon>
        <taxon>Gammaproteobacteria</taxon>
        <taxon>Enterobacterales</taxon>
        <taxon>Enterobacteriaceae</taxon>
        <taxon>Enterobacter</taxon>
        <taxon>Enterobacter cloacae complex</taxon>
    </lineage>
</organism>
<protein>
    <submittedName>
        <fullName evidence="1">Uncharacterized protein</fullName>
    </submittedName>
</protein>
<dbReference type="Proteomes" id="UP000286098">
    <property type="component" value="Unassembled WGS sequence"/>
</dbReference>
<dbReference type="AlphaFoldDB" id="A0AAX1WKJ9"/>
<proteinExistence type="predicted"/>
<evidence type="ECO:0000313" key="1">
    <source>
        <dbReference type="EMBL" id="RNT45205.1"/>
    </source>
</evidence>
<gene>
    <name evidence="1" type="ORF">B9059_006265</name>
</gene>
<dbReference type="EMBL" id="NEYZ02000034">
    <property type="protein sequence ID" value="RNT45205.1"/>
    <property type="molecule type" value="Genomic_DNA"/>
</dbReference>
<comment type="caution">
    <text evidence="1">The sequence shown here is derived from an EMBL/GenBank/DDBJ whole genome shotgun (WGS) entry which is preliminary data.</text>
</comment>
<accession>A0AAX1WKJ9</accession>
<sequence>MRLQDSTAFGMVENFIQELATQTQMMAHSVVIICPWDTLKGCSKACLMMIFLARLALTQNLKNHGVVMELTIIRLRVLQL</sequence>
<evidence type="ECO:0000313" key="2">
    <source>
        <dbReference type="Proteomes" id="UP000286098"/>
    </source>
</evidence>